<gene>
    <name evidence="3" type="ORF">Q31b_07450</name>
</gene>
<dbReference type="GO" id="GO:0004519">
    <property type="term" value="F:endonuclease activity"/>
    <property type="evidence" value="ECO:0007669"/>
    <property type="project" value="UniProtKB-KW"/>
</dbReference>
<dbReference type="RefSeq" id="WP_146598244.1">
    <property type="nucleotide sequence ID" value="NZ_SJPY01000001.1"/>
</dbReference>
<dbReference type="AlphaFoldDB" id="A0A5C6EA31"/>
<dbReference type="PANTHER" id="PTHR42834:SF1">
    <property type="entry name" value="ENDONUCLEASE_EXONUCLEASE_PHOSPHATASE FAMILY PROTEIN (AFU_ORTHOLOGUE AFUA_3G09210)"/>
    <property type="match status" value="1"/>
</dbReference>
<dbReference type="EMBL" id="SJPY01000001">
    <property type="protein sequence ID" value="TWU45570.1"/>
    <property type="molecule type" value="Genomic_DNA"/>
</dbReference>
<feature type="signal peptide" evidence="1">
    <location>
        <begin position="1"/>
        <end position="30"/>
    </location>
</feature>
<dbReference type="Proteomes" id="UP000315471">
    <property type="component" value="Unassembled WGS sequence"/>
</dbReference>
<dbReference type="InterPro" id="IPR036691">
    <property type="entry name" value="Endo/exonu/phosph_ase_sf"/>
</dbReference>
<evidence type="ECO:0000313" key="3">
    <source>
        <dbReference type="EMBL" id="TWU45570.1"/>
    </source>
</evidence>
<keyword evidence="4" id="KW-1185">Reference proteome</keyword>
<comment type="caution">
    <text evidence="3">The sequence shown here is derived from an EMBL/GenBank/DDBJ whole genome shotgun (WGS) entry which is preliminary data.</text>
</comment>
<evidence type="ECO:0000256" key="1">
    <source>
        <dbReference type="SAM" id="SignalP"/>
    </source>
</evidence>
<evidence type="ECO:0000259" key="2">
    <source>
        <dbReference type="Pfam" id="PF03372"/>
    </source>
</evidence>
<evidence type="ECO:0000313" key="4">
    <source>
        <dbReference type="Proteomes" id="UP000315471"/>
    </source>
</evidence>
<keyword evidence="3" id="KW-0540">Nuclease</keyword>
<dbReference type="PANTHER" id="PTHR42834">
    <property type="entry name" value="ENDONUCLEASE/EXONUCLEASE/PHOSPHATASE FAMILY PROTEIN (AFU_ORTHOLOGUE AFUA_3G09210)"/>
    <property type="match status" value="1"/>
</dbReference>
<dbReference type="SUPFAM" id="SSF56219">
    <property type="entry name" value="DNase I-like"/>
    <property type="match status" value="1"/>
</dbReference>
<keyword evidence="3" id="KW-0378">Hydrolase</keyword>
<dbReference type="GO" id="GO:0004527">
    <property type="term" value="F:exonuclease activity"/>
    <property type="evidence" value="ECO:0007669"/>
    <property type="project" value="UniProtKB-KW"/>
</dbReference>
<organism evidence="3 4">
    <name type="scientific">Novipirellula aureliae</name>
    <dbReference type="NCBI Taxonomy" id="2527966"/>
    <lineage>
        <taxon>Bacteria</taxon>
        <taxon>Pseudomonadati</taxon>
        <taxon>Planctomycetota</taxon>
        <taxon>Planctomycetia</taxon>
        <taxon>Pirellulales</taxon>
        <taxon>Pirellulaceae</taxon>
        <taxon>Novipirellula</taxon>
    </lineage>
</organism>
<dbReference type="InterPro" id="IPR005135">
    <property type="entry name" value="Endo/exonuclease/phosphatase"/>
</dbReference>
<name>A0A5C6EA31_9BACT</name>
<protein>
    <submittedName>
        <fullName evidence="3">Endonuclease/Exonuclease/phosphatase family protein</fullName>
    </submittedName>
</protein>
<feature type="chain" id="PRO_5023039580" evidence="1">
    <location>
        <begin position="31"/>
        <end position="347"/>
    </location>
</feature>
<keyword evidence="3" id="KW-0255">Endonuclease</keyword>
<feature type="domain" description="Endonuclease/exonuclease/phosphatase" evidence="2">
    <location>
        <begin position="39"/>
        <end position="254"/>
    </location>
</feature>
<proteinExistence type="predicted"/>
<reference evidence="3 4" key="1">
    <citation type="submission" date="2019-02" db="EMBL/GenBank/DDBJ databases">
        <title>Deep-cultivation of Planctomycetes and their phenomic and genomic characterization uncovers novel biology.</title>
        <authorList>
            <person name="Wiegand S."/>
            <person name="Jogler M."/>
            <person name="Boedeker C."/>
            <person name="Pinto D."/>
            <person name="Vollmers J."/>
            <person name="Rivas-Marin E."/>
            <person name="Kohn T."/>
            <person name="Peeters S.H."/>
            <person name="Heuer A."/>
            <person name="Rast P."/>
            <person name="Oberbeckmann S."/>
            <person name="Bunk B."/>
            <person name="Jeske O."/>
            <person name="Meyerdierks A."/>
            <person name="Storesund J.E."/>
            <person name="Kallscheuer N."/>
            <person name="Luecker S."/>
            <person name="Lage O.M."/>
            <person name="Pohl T."/>
            <person name="Merkel B.J."/>
            <person name="Hornburger P."/>
            <person name="Mueller R.-W."/>
            <person name="Bruemmer F."/>
            <person name="Labrenz M."/>
            <person name="Spormann A.M."/>
            <person name="Op Den Camp H."/>
            <person name="Overmann J."/>
            <person name="Amann R."/>
            <person name="Jetten M.S.M."/>
            <person name="Mascher T."/>
            <person name="Medema M.H."/>
            <person name="Devos D.P."/>
            <person name="Kaster A.-K."/>
            <person name="Ovreas L."/>
            <person name="Rohde M."/>
            <person name="Galperin M.Y."/>
            <person name="Jogler C."/>
        </authorList>
    </citation>
    <scope>NUCLEOTIDE SEQUENCE [LARGE SCALE GENOMIC DNA]</scope>
    <source>
        <strain evidence="3 4">Q31b</strain>
    </source>
</reference>
<dbReference type="Pfam" id="PF03372">
    <property type="entry name" value="Exo_endo_phos"/>
    <property type="match status" value="1"/>
</dbReference>
<sequence length="347" mass="39706" precursor="true">MHNLKQSFRCFGCLLIFAPLSSILSVGISAAEPEELSVMTWNLEWFFDDLSGDNYSELAKEKAAPDRTLWAWKRDAVAKSIAKAKPTIVAVQEIENRRVLWYLTRALDRDFSSQYEELCLEGGDHFTEQDVGLLYRKPADLILQTLFNRSLATQKDDAYFDVSKHIMAVFEFPLGNDKVERVTLLNVHLRARAEAMPLRIRQARLLQQWIGGTIRSGQAVILLGDLNTEETGDRMKPNSDMGVATGLETKTKDDDLVDLHRFLDRKSGQTHMITGKQFDRIMVSRSLIEDTPRIPDLVFKSIRIHPELNIQASPDDPEKHWEGYWEIPSSERDISDHYPVIATFEVK</sequence>
<keyword evidence="1" id="KW-0732">Signal</keyword>
<keyword evidence="3" id="KW-0269">Exonuclease</keyword>
<accession>A0A5C6EA31</accession>
<dbReference type="Gene3D" id="3.60.10.10">
    <property type="entry name" value="Endonuclease/exonuclease/phosphatase"/>
    <property type="match status" value="1"/>
</dbReference>
<dbReference type="OrthoDB" id="238888at2"/>